<dbReference type="InterPro" id="IPR036820">
    <property type="entry name" value="Archease_dom_sf"/>
</dbReference>
<keyword evidence="3" id="KW-0479">Metal-binding</keyword>
<dbReference type="GO" id="GO:0008033">
    <property type="term" value="P:tRNA processing"/>
    <property type="evidence" value="ECO:0007669"/>
    <property type="project" value="UniProtKB-KW"/>
</dbReference>
<evidence type="ECO:0000259" key="5">
    <source>
        <dbReference type="Pfam" id="PF01951"/>
    </source>
</evidence>
<sequence>MEKDFEILDHTADVGIIAYGNDMKQAFTNTAKGLFSLITELDNINEVLYRDIELVAPDQESLLVEWLNELIYLFDAENVIFRRFDIVELDDTRLKARSYGERVDSSKHKLKTGVKAATYHMLKVDKTDGCKVQVLFDI</sequence>
<dbReference type="GO" id="GO:0046872">
    <property type="term" value="F:metal ion binding"/>
    <property type="evidence" value="ECO:0007669"/>
    <property type="project" value="UniProtKB-KW"/>
</dbReference>
<comment type="similarity">
    <text evidence="1">Belongs to the archease family.</text>
</comment>
<proteinExistence type="inferred from homology"/>
<dbReference type="Pfam" id="PF01951">
    <property type="entry name" value="Archease"/>
    <property type="match status" value="1"/>
</dbReference>
<dbReference type="InterPro" id="IPR023572">
    <property type="entry name" value="Archease_dom"/>
</dbReference>
<keyword evidence="4" id="KW-0106">Calcium</keyword>
<comment type="caution">
    <text evidence="6">The sequence shown here is derived from an EMBL/GenBank/DDBJ whole genome shotgun (WGS) entry which is preliminary data.</text>
</comment>
<feature type="domain" description="Archease" evidence="5">
    <location>
        <begin position="5"/>
        <end position="138"/>
    </location>
</feature>
<dbReference type="SUPFAM" id="SSF69819">
    <property type="entry name" value="MTH1598-like"/>
    <property type="match status" value="1"/>
</dbReference>
<dbReference type="Gene3D" id="3.55.10.10">
    <property type="entry name" value="Archease domain"/>
    <property type="match status" value="1"/>
</dbReference>
<keyword evidence="2" id="KW-0819">tRNA processing</keyword>
<dbReference type="NCBIfam" id="NF001617">
    <property type="entry name" value="PRK00407.1"/>
    <property type="match status" value="1"/>
</dbReference>
<evidence type="ECO:0000256" key="3">
    <source>
        <dbReference type="ARBA" id="ARBA00022723"/>
    </source>
</evidence>
<dbReference type="EMBL" id="BARU01006534">
    <property type="protein sequence ID" value="GAH33369.1"/>
    <property type="molecule type" value="Genomic_DNA"/>
</dbReference>
<evidence type="ECO:0000313" key="6">
    <source>
        <dbReference type="EMBL" id="GAH33369.1"/>
    </source>
</evidence>
<evidence type="ECO:0000256" key="4">
    <source>
        <dbReference type="ARBA" id="ARBA00022837"/>
    </source>
</evidence>
<evidence type="ECO:0000256" key="2">
    <source>
        <dbReference type="ARBA" id="ARBA00022694"/>
    </source>
</evidence>
<reference evidence="6" key="1">
    <citation type="journal article" date="2014" name="Front. Microbiol.">
        <title>High frequency of phylogenetically diverse reductive dehalogenase-homologous genes in deep subseafloor sedimentary metagenomes.</title>
        <authorList>
            <person name="Kawai M."/>
            <person name="Futagami T."/>
            <person name="Toyoda A."/>
            <person name="Takaki Y."/>
            <person name="Nishi S."/>
            <person name="Hori S."/>
            <person name="Arai W."/>
            <person name="Tsubouchi T."/>
            <person name="Morono Y."/>
            <person name="Uchiyama I."/>
            <person name="Ito T."/>
            <person name="Fujiyama A."/>
            <person name="Inagaki F."/>
            <person name="Takami H."/>
        </authorList>
    </citation>
    <scope>NUCLEOTIDE SEQUENCE</scope>
    <source>
        <strain evidence="6">Expedition CK06-06</strain>
    </source>
</reference>
<dbReference type="PANTHER" id="PTHR12682">
    <property type="entry name" value="ARCHEASE"/>
    <property type="match status" value="1"/>
</dbReference>
<gene>
    <name evidence="6" type="ORF">S03H2_12850</name>
</gene>
<dbReference type="InterPro" id="IPR022952">
    <property type="entry name" value="Archease_arc"/>
</dbReference>
<protein>
    <recommendedName>
        <fullName evidence="5">Archease domain-containing protein</fullName>
    </recommendedName>
</protein>
<dbReference type="HAMAP" id="MF_01222">
    <property type="entry name" value="Archease_arch"/>
    <property type="match status" value="1"/>
</dbReference>
<dbReference type="PANTHER" id="PTHR12682:SF11">
    <property type="entry name" value="PROTEIN ARCHEASE"/>
    <property type="match status" value="1"/>
</dbReference>
<name>X1FVK5_9ZZZZ</name>
<evidence type="ECO:0000256" key="1">
    <source>
        <dbReference type="ARBA" id="ARBA00007963"/>
    </source>
</evidence>
<dbReference type="AlphaFoldDB" id="X1FVK5"/>
<accession>X1FVK5</accession>
<organism evidence="6">
    <name type="scientific">marine sediment metagenome</name>
    <dbReference type="NCBI Taxonomy" id="412755"/>
    <lineage>
        <taxon>unclassified sequences</taxon>
        <taxon>metagenomes</taxon>
        <taxon>ecological metagenomes</taxon>
    </lineage>
</organism>
<dbReference type="InterPro" id="IPR002804">
    <property type="entry name" value="Archease"/>
</dbReference>